<dbReference type="HOGENOM" id="CLU_1245520_0_0_1"/>
<proteinExistence type="predicted"/>
<dbReference type="EMBL" id="KI925455">
    <property type="protein sequence ID" value="ETW86273.1"/>
    <property type="molecule type" value="Genomic_DNA"/>
</dbReference>
<dbReference type="Proteomes" id="UP000030671">
    <property type="component" value="Unassembled WGS sequence"/>
</dbReference>
<dbReference type="RefSeq" id="XP_009543029.1">
    <property type="nucleotide sequence ID" value="XM_009544734.1"/>
</dbReference>
<sequence length="222" mass="25149">MDGRKYCLTQISTEPINAIANISGCLQGSCLTARSLLELPERIDQRRSRIYSAKLTFDGPEYDFPEQCCIKIAYGDQEYRDLDREYDYYSLELQSLGGIAVPRCYGFFGAEIEGVLVGCLVMDLCIGTDVILPDYAEFKRRIMMAICKLHSVGIEHGNLFADYRHYVMNSWSVLIVDFSAARRHNCPGLQSVGGCDELIQAERLFGDNKFGVLSTFPRTWYV</sequence>
<keyword evidence="2" id="KW-1185">Reference proteome</keyword>
<evidence type="ECO:0000313" key="1">
    <source>
        <dbReference type="EMBL" id="ETW86273.1"/>
    </source>
</evidence>
<dbReference type="InterPro" id="IPR011009">
    <property type="entry name" value="Kinase-like_dom_sf"/>
</dbReference>
<protein>
    <recommendedName>
        <fullName evidence="3">Protein kinase domain-containing protein</fullName>
    </recommendedName>
</protein>
<dbReference type="KEGG" id="hir:HETIRDRAFT_311491"/>
<name>W4KKB5_HETIT</name>
<dbReference type="GeneID" id="20669876"/>
<evidence type="ECO:0000313" key="2">
    <source>
        <dbReference type="Proteomes" id="UP000030671"/>
    </source>
</evidence>
<reference evidence="1 2" key="1">
    <citation type="journal article" date="2012" name="New Phytol.">
        <title>Insight into trade-off between wood decay and parasitism from the genome of a fungal forest pathogen.</title>
        <authorList>
            <person name="Olson A."/>
            <person name="Aerts A."/>
            <person name="Asiegbu F."/>
            <person name="Belbahri L."/>
            <person name="Bouzid O."/>
            <person name="Broberg A."/>
            <person name="Canback B."/>
            <person name="Coutinho P.M."/>
            <person name="Cullen D."/>
            <person name="Dalman K."/>
            <person name="Deflorio G."/>
            <person name="van Diepen L.T."/>
            <person name="Dunand C."/>
            <person name="Duplessis S."/>
            <person name="Durling M."/>
            <person name="Gonthier P."/>
            <person name="Grimwood J."/>
            <person name="Fossdal C.G."/>
            <person name="Hansson D."/>
            <person name="Henrissat B."/>
            <person name="Hietala A."/>
            <person name="Himmelstrand K."/>
            <person name="Hoffmeister D."/>
            <person name="Hogberg N."/>
            <person name="James T.Y."/>
            <person name="Karlsson M."/>
            <person name="Kohler A."/>
            <person name="Kues U."/>
            <person name="Lee Y.H."/>
            <person name="Lin Y.C."/>
            <person name="Lind M."/>
            <person name="Lindquist E."/>
            <person name="Lombard V."/>
            <person name="Lucas S."/>
            <person name="Lunden K."/>
            <person name="Morin E."/>
            <person name="Murat C."/>
            <person name="Park J."/>
            <person name="Raffaello T."/>
            <person name="Rouze P."/>
            <person name="Salamov A."/>
            <person name="Schmutz J."/>
            <person name="Solheim H."/>
            <person name="Stahlberg J."/>
            <person name="Velez H."/>
            <person name="de Vries R.P."/>
            <person name="Wiebenga A."/>
            <person name="Woodward S."/>
            <person name="Yakovlev I."/>
            <person name="Garbelotto M."/>
            <person name="Martin F."/>
            <person name="Grigoriev I.V."/>
            <person name="Stenlid J."/>
        </authorList>
    </citation>
    <scope>NUCLEOTIDE SEQUENCE [LARGE SCALE GENOMIC DNA]</scope>
    <source>
        <strain evidence="1 2">TC 32-1</strain>
    </source>
</reference>
<dbReference type="AlphaFoldDB" id="W4KKB5"/>
<dbReference type="eggNOG" id="ENOG502T7R5">
    <property type="taxonomic scope" value="Eukaryota"/>
</dbReference>
<dbReference type="OrthoDB" id="3182995at2759"/>
<accession>W4KKB5</accession>
<organism evidence="1 2">
    <name type="scientific">Heterobasidion irregulare (strain TC 32-1)</name>
    <dbReference type="NCBI Taxonomy" id="747525"/>
    <lineage>
        <taxon>Eukaryota</taxon>
        <taxon>Fungi</taxon>
        <taxon>Dikarya</taxon>
        <taxon>Basidiomycota</taxon>
        <taxon>Agaricomycotina</taxon>
        <taxon>Agaricomycetes</taxon>
        <taxon>Russulales</taxon>
        <taxon>Bondarzewiaceae</taxon>
        <taxon>Heterobasidion</taxon>
        <taxon>Heterobasidion annosum species complex</taxon>
    </lineage>
</organism>
<evidence type="ECO:0008006" key="3">
    <source>
        <dbReference type="Google" id="ProtNLM"/>
    </source>
</evidence>
<dbReference type="STRING" id="747525.W4KKB5"/>
<gene>
    <name evidence="1" type="ORF">HETIRDRAFT_311491</name>
</gene>
<dbReference type="SUPFAM" id="SSF56112">
    <property type="entry name" value="Protein kinase-like (PK-like)"/>
    <property type="match status" value="1"/>
</dbReference>
<dbReference type="InParanoid" id="W4KKB5"/>